<dbReference type="GO" id="GO:0008412">
    <property type="term" value="F:4-hydroxybenzoate polyprenyltransferase activity"/>
    <property type="evidence" value="ECO:0007669"/>
    <property type="project" value="UniProtKB-EC"/>
</dbReference>
<name>A0AAD5YBA9_9APHY</name>
<dbReference type="PROSITE" id="PS00943">
    <property type="entry name" value="UBIA"/>
    <property type="match status" value="1"/>
</dbReference>
<feature type="transmembrane region" description="Helical" evidence="9">
    <location>
        <begin position="67"/>
        <end position="88"/>
    </location>
</feature>
<evidence type="ECO:0000256" key="1">
    <source>
        <dbReference type="ARBA" id="ARBA00001946"/>
    </source>
</evidence>
<dbReference type="EMBL" id="JANAWD010000449">
    <property type="protein sequence ID" value="KAJ3479283.1"/>
    <property type="molecule type" value="Genomic_DNA"/>
</dbReference>
<evidence type="ECO:0000313" key="10">
    <source>
        <dbReference type="EMBL" id="KAJ3479283.1"/>
    </source>
</evidence>
<dbReference type="InterPro" id="IPR006370">
    <property type="entry name" value="HB_polyprenyltransferase-like"/>
</dbReference>
<feature type="transmembrane region" description="Helical" evidence="9">
    <location>
        <begin position="109"/>
        <end position="129"/>
    </location>
</feature>
<dbReference type="GO" id="GO:0008299">
    <property type="term" value="P:isoprenoid biosynthetic process"/>
    <property type="evidence" value="ECO:0007669"/>
    <property type="project" value="UniProtKB-UniRule"/>
</dbReference>
<dbReference type="EC" id="2.5.1.39" evidence="9"/>
<evidence type="ECO:0000256" key="3">
    <source>
        <dbReference type="ARBA" id="ARBA00005179"/>
    </source>
</evidence>
<comment type="subcellular location">
    <subcellularLocation>
        <location evidence="2">Membrane</location>
        <topology evidence="2">Multi-pass membrane protein</topology>
    </subcellularLocation>
    <subcellularLocation>
        <location evidence="9">Mitochondrion inner membrane</location>
        <topology evidence="9">Multi-pass membrane protein</topology>
        <orientation evidence="9">Matrix side</orientation>
    </subcellularLocation>
</comment>
<dbReference type="FunFam" id="1.20.120.1780:FF:000001">
    <property type="entry name" value="4-hydroxybenzoate octaprenyltransferase"/>
    <property type="match status" value="1"/>
</dbReference>
<evidence type="ECO:0000256" key="8">
    <source>
        <dbReference type="ARBA" id="ARBA00023136"/>
    </source>
</evidence>
<comment type="caution">
    <text evidence="10">The sequence shown here is derived from an EMBL/GenBank/DDBJ whole genome shotgun (WGS) entry which is preliminary data.</text>
</comment>
<comment type="pathway">
    <text evidence="3">Secondary metabolite biosynthesis.</text>
</comment>
<evidence type="ECO:0000256" key="4">
    <source>
        <dbReference type="ARBA" id="ARBA00005985"/>
    </source>
</evidence>
<evidence type="ECO:0000313" key="11">
    <source>
        <dbReference type="Proteomes" id="UP001212997"/>
    </source>
</evidence>
<keyword evidence="9" id="KW-0831">Ubiquinone biosynthesis</keyword>
<evidence type="ECO:0000256" key="5">
    <source>
        <dbReference type="ARBA" id="ARBA00022679"/>
    </source>
</evidence>
<dbReference type="Gene3D" id="1.10.357.140">
    <property type="entry name" value="UbiA prenyltransferase"/>
    <property type="match status" value="1"/>
</dbReference>
<protein>
    <recommendedName>
        <fullName evidence="9">4-hydroxybenzoate polyprenyltransferase, mitochondrial</fullName>
        <shortName evidence="9">4-HB polyprenyltransferase</shortName>
        <ecNumber evidence="9">2.5.1.39</ecNumber>
    </recommendedName>
    <alternativeName>
        <fullName evidence="9">Para-hydroxybenzoate--polyprenyltransferase</fullName>
        <shortName evidence="9">PHB:PPT</shortName>
        <shortName evidence="9">PHB:polyprenyltransferase</shortName>
    </alternativeName>
</protein>
<keyword evidence="11" id="KW-1185">Reference proteome</keyword>
<accession>A0AAD5YBA9</accession>
<feature type="transmembrane region" description="Helical" evidence="9">
    <location>
        <begin position="230"/>
        <end position="250"/>
    </location>
</feature>
<evidence type="ECO:0000256" key="6">
    <source>
        <dbReference type="ARBA" id="ARBA00022692"/>
    </source>
</evidence>
<dbReference type="FunFam" id="1.10.357.140:FF:000008">
    <property type="entry name" value="4-hydroxybenzoate octaprenyltransferase"/>
    <property type="match status" value="1"/>
</dbReference>
<keyword evidence="7 9" id="KW-1133">Transmembrane helix</keyword>
<dbReference type="InterPro" id="IPR039653">
    <property type="entry name" value="Prenyltransferase"/>
</dbReference>
<dbReference type="PANTHER" id="PTHR11048">
    <property type="entry name" value="PRENYLTRANSFERASES"/>
    <property type="match status" value="1"/>
</dbReference>
<evidence type="ECO:0000256" key="9">
    <source>
        <dbReference type="HAMAP-Rule" id="MF_03189"/>
    </source>
</evidence>
<keyword evidence="6 9" id="KW-0812">Transmembrane</keyword>
<keyword evidence="9" id="KW-0414">Isoprene biosynthesis</keyword>
<evidence type="ECO:0000256" key="7">
    <source>
        <dbReference type="ARBA" id="ARBA00022989"/>
    </source>
</evidence>
<dbReference type="CDD" id="cd13959">
    <property type="entry name" value="PT_UbiA_COQ2"/>
    <property type="match status" value="1"/>
</dbReference>
<dbReference type="GO" id="GO:0005743">
    <property type="term" value="C:mitochondrial inner membrane"/>
    <property type="evidence" value="ECO:0007669"/>
    <property type="project" value="UniProtKB-SubCell"/>
</dbReference>
<dbReference type="InterPro" id="IPR000537">
    <property type="entry name" value="UbiA_prenyltransferase"/>
</dbReference>
<sequence>MGVPETVQAPKLAFPLAYVPPATRPYLELIRFEKPTGTWLTFWPFAWGLTMAAYRTNLPLNTYLTDLLRYFFIAFIIRSSACTVNDMFDRKIDAGVERTKNRPLASGRISVFAAFIYLMFQYALGAWVCKGMHEIAYAAAMTQMLPLLSIYPLFKRYTYWPQAYLGIGMSFGLVAAWVDTTHTIDYELLGVMLASGWCWTMQYDTIYACQDRKDDVKMGVHSTAVLFGDYVMPFIKLNALSFLALLAYAGTLNNQGTPYYVVTIGGTALWLIRQFAVLDLEVSESCWNAFKKNGQLGWVVTAGLALDYLFKLHSAI</sequence>
<dbReference type="AlphaFoldDB" id="A0AAD5YBA9"/>
<keyword evidence="8 9" id="KW-0472">Membrane</keyword>
<keyword evidence="9" id="KW-0496">Mitochondrion</keyword>
<reference evidence="10" key="1">
    <citation type="submission" date="2022-07" db="EMBL/GenBank/DDBJ databases">
        <title>Genome Sequence of Physisporinus lineatus.</title>
        <authorList>
            <person name="Buettner E."/>
        </authorList>
    </citation>
    <scope>NUCLEOTIDE SEQUENCE</scope>
    <source>
        <strain evidence="10">VT162</strain>
    </source>
</reference>
<keyword evidence="5 9" id="KW-0808">Transferase</keyword>
<feature type="transmembrane region" description="Helical" evidence="9">
    <location>
        <begin position="161"/>
        <end position="178"/>
    </location>
</feature>
<dbReference type="Proteomes" id="UP001212997">
    <property type="component" value="Unassembled WGS sequence"/>
</dbReference>
<comment type="pathway">
    <text evidence="9">Cofactor biosynthesis; ubiquinone biosynthesis.</text>
</comment>
<dbReference type="HAMAP" id="MF_01635">
    <property type="entry name" value="UbiA"/>
    <property type="match status" value="1"/>
</dbReference>
<dbReference type="Gene3D" id="1.20.120.1780">
    <property type="entry name" value="UbiA prenyltransferase"/>
    <property type="match status" value="1"/>
</dbReference>
<dbReference type="PANTHER" id="PTHR11048:SF28">
    <property type="entry name" value="4-HYDROXYBENZOATE POLYPRENYLTRANSFERASE, MITOCHONDRIAL"/>
    <property type="match status" value="1"/>
</dbReference>
<comment type="function">
    <text evidence="9">Catalyzes the prenylation of para-hydroxybenzoate (PHB) with an all-trans polyprenyl group. Mediates the second step in the final reaction sequence of coenzyme Q (CoQ) biosynthesis, which is the condensation of the polyisoprenoid side chain with PHB, generating the first membrane-bound Q intermediate.</text>
</comment>
<comment type="catalytic activity">
    <reaction evidence="9">
        <text>an all-trans-polyprenyl diphosphate + 4-hydroxybenzoate = a 4-hydroxy-3-(all-trans-polyprenyl)benzoate + diphosphate</text>
        <dbReference type="Rhea" id="RHEA:44504"/>
        <dbReference type="Rhea" id="RHEA-COMP:9514"/>
        <dbReference type="Rhea" id="RHEA-COMP:9564"/>
        <dbReference type="ChEBI" id="CHEBI:17879"/>
        <dbReference type="ChEBI" id="CHEBI:33019"/>
        <dbReference type="ChEBI" id="CHEBI:58914"/>
        <dbReference type="ChEBI" id="CHEBI:78396"/>
        <dbReference type="EC" id="2.5.1.39"/>
    </reaction>
</comment>
<evidence type="ECO:0000256" key="2">
    <source>
        <dbReference type="ARBA" id="ARBA00004141"/>
    </source>
</evidence>
<dbReference type="InterPro" id="IPR030470">
    <property type="entry name" value="UbiA_prenylTrfase_CS"/>
</dbReference>
<comment type="cofactor">
    <cofactor evidence="1 9">
        <name>Mg(2+)</name>
        <dbReference type="ChEBI" id="CHEBI:18420"/>
    </cofactor>
</comment>
<gene>
    <name evidence="10" type="ORF">NLI96_g9171</name>
</gene>
<keyword evidence="9" id="KW-0999">Mitochondrion inner membrane</keyword>
<dbReference type="GO" id="GO:0006744">
    <property type="term" value="P:ubiquinone biosynthetic process"/>
    <property type="evidence" value="ECO:0007669"/>
    <property type="project" value="UniProtKB-UniRule"/>
</dbReference>
<dbReference type="Pfam" id="PF01040">
    <property type="entry name" value="UbiA"/>
    <property type="match status" value="1"/>
</dbReference>
<comment type="similarity">
    <text evidence="4 9">Belongs to the UbiA prenyltransferase family.</text>
</comment>
<proteinExistence type="inferred from homology"/>
<organism evidence="10 11">
    <name type="scientific">Meripilus lineatus</name>
    <dbReference type="NCBI Taxonomy" id="2056292"/>
    <lineage>
        <taxon>Eukaryota</taxon>
        <taxon>Fungi</taxon>
        <taxon>Dikarya</taxon>
        <taxon>Basidiomycota</taxon>
        <taxon>Agaricomycotina</taxon>
        <taxon>Agaricomycetes</taxon>
        <taxon>Polyporales</taxon>
        <taxon>Meripilaceae</taxon>
        <taxon>Meripilus</taxon>
    </lineage>
</organism>
<dbReference type="InterPro" id="IPR044878">
    <property type="entry name" value="UbiA_sf"/>
</dbReference>
<feature type="transmembrane region" description="Helical" evidence="9">
    <location>
        <begin position="135"/>
        <end position="154"/>
    </location>
</feature>